<accession>A0ABM7ZZ34</accession>
<reference evidence="2" key="1">
    <citation type="submission" date="2022-06" db="EMBL/GenBank/DDBJ databases">
        <title>Complete genome sequence of Streptomyces nigrescens HEK616.</title>
        <authorList>
            <person name="Asamizu S."/>
            <person name="Onaka H."/>
        </authorList>
    </citation>
    <scope>NUCLEOTIDE SEQUENCE</scope>
    <source>
        <strain evidence="2">HEK616</strain>
    </source>
</reference>
<sequence length="135" mass="14788">MGEVVVHQRRRDPRLPRHIRDPHPVETVPGDQLDGGIQHPRPPVHLRGLIHLRALIQLRVLIRLGCLSIRLGCPSIDVGCLTTHLDCPSIDVGCLTTHLDCPSIDVGCLTTHLCATVRGTHGPILPHRVLPTPTP</sequence>
<feature type="compositionally biased region" description="Basic and acidic residues" evidence="1">
    <location>
        <begin position="13"/>
        <end position="24"/>
    </location>
</feature>
<feature type="region of interest" description="Disordered" evidence="1">
    <location>
        <begin position="1"/>
        <end position="36"/>
    </location>
</feature>
<dbReference type="Proteomes" id="UP001059597">
    <property type="component" value="Chromosome"/>
</dbReference>
<evidence type="ECO:0000313" key="2">
    <source>
        <dbReference type="EMBL" id="BDM71641.1"/>
    </source>
</evidence>
<gene>
    <name evidence="2" type="ORF">HEK616_51280</name>
</gene>
<evidence type="ECO:0000256" key="1">
    <source>
        <dbReference type="SAM" id="MobiDB-lite"/>
    </source>
</evidence>
<name>A0ABM7ZZ34_STRNI</name>
<protein>
    <submittedName>
        <fullName evidence="2">Uncharacterized protein</fullName>
    </submittedName>
</protein>
<keyword evidence="3" id="KW-1185">Reference proteome</keyword>
<dbReference type="EMBL" id="AP026073">
    <property type="protein sequence ID" value="BDM71641.1"/>
    <property type="molecule type" value="Genomic_DNA"/>
</dbReference>
<evidence type="ECO:0000313" key="3">
    <source>
        <dbReference type="Proteomes" id="UP001059597"/>
    </source>
</evidence>
<organism evidence="2 3">
    <name type="scientific">Streptomyces nigrescens</name>
    <dbReference type="NCBI Taxonomy" id="1920"/>
    <lineage>
        <taxon>Bacteria</taxon>
        <taxon>Bacillati</taxon>
        <taxon>Actinomycetota</taxon>
        <taxon>Actinomycetes</taxon>
        <taxon>Kitasatosporales</taxon>
        <taxon>Streptomycetaceae</taxon>
        <taxon>Streptomyces</taxon>
    </lineage>
</organism>
<proteinExistence type="predicted"/>